<accession>A0ABV8PGS8</accession>
<keyword evidence="2" id="KW-1185">Reference proteome</keyword>
<sequence>MKIHLGKSKRQIDLRPYPAVNENDIYIEAFEGDKMLDGITIPKSDWENRIEALQRIKEGLEKRFCKEEKIFQPKNYEEFVEFCQQEGLSPGSLEAKQKLKGFSAEVEDFFD</sequence>
<evidence type="ECO:0000313" key="1">
    <source>
        <dbReference type="EMBL" id="MFC4219389.1"/>
    </source>
</evidence>
<name>A0ABV8PGS8_9FLAO</name>
<dbReference type="RefSeq" id="WP_379762780.1">
    <property type="nucleotide sequence ID" value="NZ_JBHSCL010000004.1"/>
</dbReference>
<dbReference type="EMBL" id="JBHSCL010000004">
    <property type="protein sequence ID" value="MFC4219389.1"/>
    <property type="molecule type" value="Genomic_DNA"/>
</dbReference>
<reference evidence="2" key="1">
    <citation type="journal article" date="2019" name="Int. J. Syst. Evol. Microbiol.">
        <title>The Global Catalogue of Microorganisms (GCM) 10K type strain sequencing project: providing services to taxonomists for standard genome sequencing and annotation.</title>
        <authorList>
            <consortium name="The Broad Institute Genomics Platform"/>
            <consortium name="The Broad Institute Genome Sequencing Center for Infectious Disease"/>
            <person name="Wu L."/>
            <person name="Ma J."/>
        </authorList>
    </citation>
    <scope>NUCLEOTIDE SEQUENCE [LARGE SCALE GENOMIC DNA]</scope>
    <source>
        <strain evidence="2">CGMCC 1.15774</strain>
    </source>
</reference>
<evidence type="ECO:0000313" key="2">
    <source>
        <dbReference type="Proteomes" id="UP001595841"/>
    </source>
</evidence>
<dbReference type="Proteomes" id="UP001595841">
    <property type="component" value="Unassembled WGS sequence"/>
</dbReference>
<comment type="caution">
    <text evidence="1">The sequence shown here is derived from an EMBL/GenBank/DDBJ whole genome shotgun (WGS) entry which is preliminary data.</text>
</comment>
<protein>
    <submittedName>
        <fullName evidence="1">Uncharacterized protein</fullName>
    </submittedName>
</protein>
<organism evidence="1 2">
    <name type="scientific">Flagellimonas marina</name>
    <dbReference type="NCBI Taxonomy" id="1775168"/>
    <lineage>
        <taxon>Bacteria</taxon>
        <taxon>Pseudomonadati</taxon>
        <taxon>Bacteroidota</taxon>
        <taxon>Flavobacteriia</taxon>
        <taxon>Flavobacteriales</taxon>
        <taxon>Flavobacteriaceae</taxon>
        <taxon>Flagellimonas</taxon>
    </lineage>
</organism>
<proteinExistence type="predicted"/>
<gene>
    <name evidence="1" type="ORF">ACFOWS_04555</name>
</gene>